<feature type="compositionally biased region" description="Polar residues" evidence="1">
    <location>
        <begin position="650"/>
        <end position="660"/>
    </location>
</feature>
<feature type="compositionally biased region" description="Basic and acidic residues" evidence="1">
    <location>
        <begin position="586"/>
        <end position="597"/>
    </location>
</feature>
<dbReference type="Gene3D" id="1.10.510.10">
    <property type="entry name" value="Transferase(Phosphotransferase) domain 1"/>
    <property type="match status" value="1"/>
</dbReference>
<feature type="compositionally biased region" description="Basic and acidic residues" evidence="1">
    <location>
        <begin position="364"/>
        <end position="374"/>
    </location>
</feature>
<dbReference type="GO" id="GO:0004672">
    <property type="term" value="F:protein kinase activity"/>
    <property type="evidence" value="ECO:0007669"/>
    <property type="project" value="InterPro"/>
</dbReference>
<comment type="caution">
    <text evidence="3">The sequence shown here is derived from an EMBL/GenBank/DDBJ whole genome shotgun (WGS) entry which is preliminary data.</text>
</comment>
<evidence type="ECO:0000313" key="4">
    <source>
        <dbReference type="Proteomes" id="UP001152622"/>
    </source>
</evidence>
<dbReference type="InterPro" id="IPR000719">
    <property type="entry name" value="Prot_kinase_dom"/>
</dbReference>
<dbReference type="PROSITE" id="PS50011">
    <property type="entry name" value="PROTEIN_KINASE_DOM"/>
    <property type="match status" value="1"/>
</dbReference>
<dbReference type="SUPFAM" id="SSF56112">
    <property type="entry name" value="Protein kinase-like (PK-like)"/>
    <property type="match status" value="1"/>
</dbReference>
<evidence type="ECO:0000313" key="3">
    <source>
        <dbReference type="EMBL" id="KAJ8344995.1"/>
    </source>
</evidence>
<evidence type="ECO:0000259" key="2">
    <source>
        <dbReference type="PROSITE" id="PS50011"/>
    </source>
</evidence>
<reference evidence="3" key="1">
    <citation type="journal article" date="2023" name="Science">
        <title>Genome structures resolve the early diversification of teleost fishes.</title>
        <authorList>
            <person name="Parey E."/>
            <person name="Louis A."/>
            <person name="Montfort J."/>
            <person name="Bouchez O."/>
            <person name="Roques C."/>
            <person name="Iampietro C."/>
            <person name="Lluch J."/>
            <person name="Castinel A."/>
            <person name="Donnadieu C."/>
            <person name="Desvignes T."/>
            <person name="Floi Bucao C."/>
            <person name="Jouanno E."/>
            <person name="Wen M."/>
            <person name="Mejri S."/>
            <person name="Dirks R."/>
            <person name="Jansen H."/>
            <person name="Henkel C."/>
            <person name="Chen W.J."/>
            <person name="Zahm M."/>
            <person name="Cabau C."/>
            <person name="Klopp C."/>
            <person name="Thompson A.W."/>
            <person name="Robinson-Rechavi M."/>
            <person name="Braasch I."/>
            <person name="Lecointre G."/>
            <person name="Bobe J."/>
            <person name="Postlethwait J.H."/>
            <person name="Berthelot C."/>
            <person name="Roest Crollius H."/>
            <person name="Guiguen Y."/>
        </authorList>
    </citation>
    <scope>NUCLEOTIDE SEQUENCE</scope>
    <source>
        <strain evidence="3">WJC10195</strain>
    </source>
</reference>
<feature type="region of interest" description="Disordered" evidence="1">
    <location>
        <begin position="1314"/>
        <end position="1397"/>
    </location>
</feature>
<dbReference type="Pfam" id="PF07714">
    <property type="entry name" value="PK_Tyr_Ser-Thr"/>
    <property type="match status" value="1"/>
</dbReference>
<dbReference type="PROSITE" id="PS00109">
    <property type="entry name" value="PROTEIN_KINASE_TYR"/>
    <property type="match status" value="1"/>
</dbReference>
<feature type="compositionally biased region" description="Acidic residues" evidence="1">
    <location>
        <begin position="1421"/>
        <end position="1434"/>
    </location>
</feature>
<dbReference type="InterPro" id="IPR008266">
    <property type="entry name" value="Tyr_kinase_AS"/>
</dbReference>
<feature type="region of interest" description="Disordered" evidence="1">
    <location>
        <begin position="361"/>
        <end position="384"/>
    </location>
</feature>
<dbReference type="InterPro" id="IPR011009">
    <property type="entry name" value="Kinase-like_dom_sf"/>
</dbReference>
<keyword evidence="4" id="KW-1185">Reference proteome</keyword>
<feature type="compositionally biased region" description="Basic and acidic residues" evidence="1">
    <location>
        <begin position="848"/>
        <end position="861"/>
    </location>
</feature>
<feature type="compositionally biased region" description="Basic and acidic residues" evidence="1">
    <location>
        <begin position="1050"/>
        <end position="1063"/>
    </location>
</feature>
<dbReference type="PANTHER" id="PTHR24417:SF8">
    <property type="entry name" value="SERINE_THREONINE-PROTEIN KINASE LMTK2"/>
    <property type="match status" value="1"/>
</dbReference>
<dbReference type="GO" id="GO:0005524">
    <property type="term" value="F:ATP binding"/>
    <property type="evidence" value="ECO:0007669"/>
    <property type="project" value="InterPro"/>
</dbReference>
<protein>
    <recommendedName>
        <fullName evidence="2">Protein kinase domain-containing protein</fullName>
    </recommendedName>
</protein>
<feature type="region of interest" description="Disordered" evidence="1">
    <location>
        <begin position="551"/>
        <end position="617"/>
    </location>
</feature>
<sequence length="1434" mass="154320">MPAPIPSPHQTCYQFRNKLGKWGPQRLSSGSRTGCYTTSSSCSFRKMACEIAAGITHLHKHNFLHSDLALRNCFLTSDLTVKVGDYGSGPSQYKDDYATAAAEPMVPLRWMAPELIGELHGGVVMEEQTKPGNVWALGVTLWELLESAAQPYSQLSDQEVLTHVIKEQHVKLSKPQLDLPYSDRWYEALQFCWLPQDKRATAEEVHRLLTYLRMQGQWQVEEDFQQRWDALRPRPAQGHASFPILDRFGEPDELLTVTETSCGLSFEYVWEAARHDPTALNRQSVFFPAANYEAPPPAETAPGVLSVFDSHEAGSGNEFFIQLEDQELGAGERNPKSSLPGGGPLQQNVILQDAVLDESSTDPDFFHRSLDSRDSNPASQPESPYRAHIFSDSAVSAPDHSWASGLLELPEFSTSIAQRGEPSVEAGMGNRSSLGGIMDLSHLGEAEGQDTVGGHLLDLPNLSDDFLFPQDGNLAREGGIWGQRKDAQVADSDCVPDPDLRVISMEYSEFATSDEVESASDPALSRVEPPNFLMPLPLPLIKNETLVPSGIADAKGDNPSNNFTNRSSSPGNECTLLNSSKPGADLIHEPTSEHPEVTARPANSHQPPLLGLSANMDTSCNDAKNLEEKKSALESLNEWPVERCSPSPPSTHASETTSDYDSALMDETVSDRGLTDGIASDQIDLTDGTTSEHSHMDGTIADGMGSMHETASDCGLKDGTASDATDLRDGTGPDGGLMDDATSDHEPVDGAVSDQGLNDEAISDHEPVDGAVSDQGLMDEAISGHEPVDGVVSDQGLMDEAISGCILTSETDLDLMGLTDEIASNQMGLREETTADHELMDGTVSDQGLKDDTVSDRRDLTGDNTSDCGLTEGLISIGLVGHPVEDAELQEATDGEQPASLAEDPTTLAKTPQMLIPDPLPEQEGPLDDSGLASVRTVESLAETPDSTESLNVHHLQPPCRTTDSGYDTENLESPEWNSQPVDQGEVGPYCAEPSPVIPEVIVFEAERTLDAEEGTSTSSPTPVPPMEEPHANGNQSYRDSAYFSDNEPEPEKRLEESGREDPTGSTLLQMDSSNIGASGVTSDVLAPSKVGEGNTGPEPQGEDPQEPENVCNWNSVPELVFTPADNWALEEFGSVNSSEETGEQTKHRGDEEPDAGPPSPSLPEVRDGAFHAKLVRTHAGVGPGPKFRERGAEGRYLVAGGEGAEDGSEADEEDENSEDSDDEDMRAYRLHSSGSDSDDEPPPPAPIIVMDTSHVHSLRSLLKAAAPSSTVADAHSLPGKKAVSFFDDVTLYLFDQEIPTQDLGDKLSRSCSQVSEFCSPGPSSSLLNRLANSESSTDEEGGTFEWDDDFSSPEPSFVSKATGDLDMPKAPPSVASQYFSPPPPGNAPEKIWPRPSTYSRFSISPASISNSFSLTHLTDSDMEQGSSEDGEKE</sequence>
<feature type="compositionally biased region" description="Acidic residues" evidence="1">
    <location>
        <begin position="1337"/>
        <end position="1352"/>
    </location>
</feature>
<feature type="domain" description="Protein kinase" evidence="2">
    <location>
        <begin position="1"/>
        <end position="209"/>
    </location>
</feature>
<feature type="region of interest" description="Disordered" evidence="1">
    <location>
        <begin position="939"/>
        <end position="1253"/>
    </location>
</feature>
<dbReference type="InterPro" id="IPR001245">
    <property type="entry name" value="Ser-Thr/Tyr_kinase_cat_dom"/>
</dbReference>
<gene>
    <name evidence="3" type="ORF">SKAU_G00291880</name>
</gene>
<dbReference type="EMBL" id="JAINUF010000012">
    <property type="protein sequence ID" value="KAJ8344995.1"/>
    <property type="molecule type" value="Genomic_DNA"/>
</dbReference>
<feature type="region of interest" description="Disordered" evidence="1">
    <location>
        <begin position="1413"/>
        <end position="1434"/>
    </location>
</feature>
<feature type="region of interest" description="Disordered" evidence="1">
    <location>
        <begin position="843"/>
        <end position="868"/>
    </location>
</feature>
<feature type="region of interest" description="Disordered" evidence="1">
    <location>
        <begin position="633"/>
        <end position="661"/>
    </location>
</feature>
<feature type="region of interest" description="Disordered" evidence="1">
    <location>
        <begin position="709"/>
        <end position="743"/>
    </location>
</feature>
<evidence type="ECO:0000256" key="1">
    <source>
        <dbReference type="SAM" id="MobiDB-lite"/>
    </source>
</evidence>
<proteinExistence type="predicted"/>
<feature type="compositionally biased region" description="Polar residues" evidence="1">
    <location>
        <begin position="1314"/>
        <end position="1336"/>
    </location>
</feature>
<organism evidence="3 4">
    <name type="scientific">Synaphobranchus kaupii</name>
    <name type="common">Kaup's arrowtooth eel</name>
    <dbReference type="NCBI Taxonomy" id="118154"/>
    <lineage>
        <taxon>Eukaryota</taxon>
        <taxon>Metazoa</taxon>
        <taxon>Chordata</taxon>
        <taxon>Craniata</taxon>
        <taxon>Vertebrata</taxon>
        <taxon>Euteleostomi</taxon>
        <taxon>Actinopterygii</taxon>
        <taxon>Neopterygii</taxon>
        <taxon>Teleostei</taxon>
        <taxon>Anguilliformes</taxon>
        <taxon>Synaphobranchidae</taxon>
        <taxon>Synaphobranchus</taxon>
    </lineage>
</organism>
<dbReference type="PANTHER" id="PTHR24417">
    <property type="entry name" value="SERINE/THREONINE-PROTEIN KINASE LMTK1"/>
    <property type="match status" value="1"/>
</dbReference>
<feature type="compositionally biased region" description="Polar residues" evidence="1">
    <location>
        <begin position="1064"/>
        <end position="1082"/>
    </location>
</feature>
<feature type="compositionally biased region" description="Acidic residues" evidence="1">
    <location>
        <begin position="1204"/>
        <end position="1225"/>
    </location>
</feature>
<feature type="compositionally biased region" description="Polar residues" evidence="1">
    <location>
        <begin position="558"/>
        <end position="581"/>
    </location>
</feature>
<dbReference type="Proteomes" id="UP001152622">
    <property type="component" value="Chromosome 12"/>
</dbReference>
<dbReference type="OrthoDB" id="5973359at2759"/>
<accession>A0A9Q1IK93</accession>
<feature type="region of interest" description="Disordered" evidence="1">
    <location>
        <begin position="911"/>
        <end position="930"/>
    </location>
</feature>
<name>A0A9Q1IK93_SYNKA</name>